<comment type="caution">
    <text evidence="1">The sequence shown here is derived from an EMBL/GenBank/DDBJ whole genome shotgun (WGS) entry which is preliminary data.</text>
</comment>
<dbReference type="InterPro" id="IPR050155">
    <property type="entry name" value="HAD-like_hydrolase_sf"/>
</dbReference>
<gene>
    <name evidence="1" type="ORF">HMPREF1039_1584</name>
</gene>
<sequence>MYSAYIFDFDYTLVNSEEGIAMCFDMLFADEGYAPVPRPEIYATIGMPMYEAMAKLTGEKNSERILELIHLYKIRYSDFYMVSNTHLYEDAKSTLQFLTEKGASCYIVSSKTRSRIQETIVKENLTAFIHGIIGVEDVQTPKPSPEGIKLLCRRYNIVPDACLYIGDSTIDAQTAVNSGIDFAAVTTGVTPATAFANFPHIKIMQHLQELTTLL</sequence>
<dbReference type="Gene3D" id="1.10.150.240">
    <property type="entry name" value="Putative phosphatase, domain 2"/>
    <property type="match status" value="1"/>
</dbReference>
<organism evidence="1 2">
    <name type="scientific">Megasphaera lornae</name>
    <dbReference type="NCBI Taxonomy" id="1000568"/>
    <lineage>
        <taxon>Bacteria</taxon>
        <taxon>Bacillati</taxon>
        <taxon>Bacillota</taxon>
        <taxon>Negativicutes</taxon>
        <taxon>Veillonellales</taxon>
        <taxon>Veillonellaceae</taxon>
        <taxon>Megasphaera</taxon>
    </lineage>
</organism>
<dbReference type="SUPFAM" id="SSF56784">
    <property type="entry name" value="HAD-like"/>
    <property type="match status" value="1"/>
</dbReference>
<reference evidence="1 2" key="1">
    <citation type="submission" date="2011-04" db="EMBL/GenBank/DDBJ databases">
        <authorList>
            <person name="Harkins D.M."/>
            <person name="Madupu R."/>
            <person name="Durkin A.S."/>
            <person name="Torralba M."/>
            <person name="Methe B."/>
            <person name="Sutton G.G."/>
            <person name="Nelson K.E."/>
        </authorList>
    </citation>
    <scope>NUCLEOTIDE SEQUENCE [LARGE SCALE GENOMIC DNA]</scope>
    <source>
        <strain evidence="1 2">UPII 199-6</strain>
    </source>
</reference>
<dbReference type="Proteomes" id="UP000004018">
    <property type="component" value="Unassembled WGS sequence"/>
</dbReference>
<dbReference type="Gene3D" id="3.40.50.1000">
    <property type="entry name" value="HAD superfamily/HAD-like"/>
    <property type="match status" value="1"/>
</dbReference>
<dbReference type="PANTHER" id="PTHR43434">
    <property type="entry name" value="PHOSPHOGLYCOLATE PHOSPHATASE"/>
    <property type="match status" value="1"/>
</dbReference>
<dbReference type="PANTHER" id="PTHR43434:SF1">
    <property type="entry name" value="PHOSPHOGLYCOLATE PHOSPHATASE"/>
    <property type="match status" value="1"/>
</dbReference>
<dbReference type="InterPro" id="IPR006439">
    <property type="entry name" value="HAD-SF_hydro_IA"/>
</dbReference>
<dbReference type="SFLD" id="SFLDG01129">
    <property type="entry name" value="C1.5:_HAD__Beta-PGM__Phosphata"/>
    <property type="match status" value="1"/>
</dbReference>
<dbReference type="Pfam" id="PF13419">
    <property type="entry name" value="HAD_2"/>
    <property type="match status" value="1"/>
</dbReference>
<protein>
    <submittedName>
        <fullName evidence="1">Haloacid dehalogenase-like hydrolase</fullName>
    </submittedName>
</protein>
<proteinExistence type="predicted"/>
<dbReference type="EMBL" id="AFIJ01000019">
    <property type="protein sequence ID" value="EGL40994.1"/>
    <property type="molecule type" value="Genomic_DNA"/>
</dbReference>
<evidence type="ECO:0000313" key="2">
    <source>
        <dbReference type="Proteomes" id="UP000004018"/>
    </source>
</evidence>
<accession>A0ABP2L6V4</accession>
<dbReference type="InterPro" id="IPR023198">
    <property type="entry name" value="PGP-like_dom2"/>
</dbReference>
<dbReference type="NCBIfam" id="TIGR01549">
    <property type="entry name" value="HAD-SF-IA-v1"/>
    <property type="match status" value="1"/>
</dbReference>
<keyword evidence="2" id="KW-1185">Reference proteome</keyword>
<dbReference type="SFLD" id="SFLDS00003">
    <property type="entry name" value="Haloacid_Dehalogenase"/>
    <property type="match status" value="1"/>
</dbReference>
<dbReference type="InterPro" id="IPR023214">
    <property type="entry name" value="HAD_sf"/>
</dbReference>
<dbReference type="RefSeq" id="WP_007390895.1">
    <property type="nucleotide sequence ID" value="NZ_AFIJ01000019.1"/>
</dbReference>
<dbReference type="InterPro" id="IPR036412">
    <property type="entry name" value="HAD-like_sf"/>
</dbReference>
<name>A0ABP2L6V4_9FIRM</name>
<evidence type="ECO:0000313" key="1">
    <source>
        <dbReference type="EMBL" id="EGL40994.1"/>
    </source>
</evidence>
<dbReference type="InterPro" id="IPR041492">
    <property type="entry name" value="HAD_2"/>
</dbReference>